<dbReference type="PANTHER" id="PTHR40633">
    <property type="entry name" value="MATRIX PROTEIN, PUTATIVE (AFU_ORTHOLOGUE AFUA_8G05410)-RELATED"/>
    <property type="match status" value="1"/>
</dbReference>
<feature type="compositionally biased region" description="Low complexity" evidence="2">
    <location>
        <begin position="203"/>
        <end position="214"/>
    </location>
</feature>
<name>A0ABR1IX80_9AGAR</name>
<dbReference type="Pfam" id="PF10342">
    <property type="entry name" value="Kre9_KNH"/>
    <property type="match status" value="1"/>
</dbReference>
<gene>
    <name evidence="5" type="ORF">VKT23_017044</name>
</gene>
<evidence type="ECO:0000313" key="6">
    <source>
        <dbReference type="Proteomes" id="UP001498398"/>
    </source>
</evidence>
<feature type="chain" id="PRO_5046931758" description="Yeast cell wall synthesis Kre9/Knh1-like N-terminal domain-containing protein" evidence="3">
    <location>
        <begin position="20"/>
        <end position="265"/>
    </location>
</feature>
<organism evidence="5 6">
    <name type="scientific">Marasmiellus scandens</name>
    <dbReference type="NCBI Taxonomy" id="2682957"/>
    <lineage>
        <taxon>Eukaryota</taxon>
        <taxon>Fungi</taxon>
        <taxon>Dikarya</taxon>
        <taxon>Basidiomycota</taxon>
        <taxon>Agaricomycotina</taxon>
        <taxon>Agaricomycetes</taxon>
        <taxon>Agaricomycetidae</taxon>
        <taxon>Agaricales</taxon>
        <taxon>Marasmiineae</taxon>
        <taxon>Omphalotaceae</taxon>
        <taxon>Marasmiellus</taxon>
    </lineage>
</organism>
<feature type="domain" description="Yeast cell wall synthesis Kre9/Knh1-like N-terminal" evidence="4">
    <location>
        <begin position="25"/>
        <end position="119"/>
    </location>
</feature>
<dbReference type="EMBL" id="JBANRG010000068">
    <property type="protein sequence ID" value="KAK7440406.1"/>
    <property type="molecule type" value="Genomic_DNA"/>
</dbReference>
<evidence type="ECO:0000313" key="5">
    <source>
        <dbReference type="EMBL" id="KAK7440406.1"/>
    </source>
</evidence>
<evidence type="ECO:0000256" key="2">
    <source>
        <dbReference type="SAM" id="MobiDB-lite"/>
    </source>
</evidence>
<feature type="region of interest" description="Disordered" evidence="2">
    <location>
        <begin position="122"/>
        <end position="149"/>
    </location>
</feature>
<feature type="compositionally biased region" description="Polar residues" evidence="2">
    <location>
        <begin position="223"/>
        <end position="236"/>
    </location>
</feature>
<dbReference type="InterPro" id="IPR018466">
    <property type="entry name" value="Kre9/Knh1-like_N"/>
</dbReference>
<protein>
    <recommendedName>
        <fullName evidence="4">Yeast cell wall synthesis Kre9/Knh1-like N-terminal domain-containing protein</fullName>
    </recommendedName>
</protein>
<feature type="compositionally biased region" description="Low complexity" evidence="2">
    <location>
        <begin position="175"/>
        <end position="190"/>
    </location>
</feature>
<reference evidence="5 6" key="1">
    <citation type="submission" date="2024-01" db="EMBL/GenBank/DDBJ databases">
        <title>A draft genome for the cacao thread blight pathogen Marasmiellus scandens.</title>
        <authorList>
            <person name="Baruah I.K."/>
            <person name="Leung J."/>
            <person name="Bukari Y."/>
            <person name="Amoako-Attah I."/>
            <person name="Meinhardt L.W."/>
            <person name="Bailey B.A."/>
            <person name="Cohen S.P."/>
        </authorList>
    </citation>
    <scope>NUCLEOTIDE SEQUENCE [LARGE SCALE GENOMIC DNA]</scope>
    <source>
        <strain evidence="5 6">GH-19</strain>
    </source>
</reference>
<feature type="compositionally biased region" description="Polar residues" evidence="2">
    <location>
        <begin position="193"/>
        <end position="202"/>
    </location>
</feature>
<dbReference type="PANTHER" id="PTHR40633:SF1">
    <property type="entry name" value="GPI ANCHORED SERINE-THREONINE RICH PROTEIN (AFU_ORTHOLOGUE AFUA_1G03630)"/>
    <property type="match status" value="1"/>
</dbReference>
<evidence type="ECO:0000259" key="4">
    <source>
        <dbReference type="Pfam" id="PF10342"/>
    </source>
</evidence>
<dbReference type="InterPro" id="IPR052982">
    <property type="entry name" value="SRP1/TIP1-like"/>
</dbReference>
<feature type="signal peptide" evidence="3">
    <location>
        <begin position="1"/>
        <end position="19"/>
    </location>
</feature>
<sequence length="265" mass="26506">MVASFFALLIASAPALVSAIVTPSSPGPGDVFKAGSDCKLTWKADSQSTSQWKDMAIELMTGDNFHMVHITTVTTGQDGTADGQFTFTCPEVTPNSAIYFYQFSSPSTSDLTWTTRFTIAGADGSTSEPSNSTQPDGSAIPWGTGALVDPSKGSAAPDFAAAAASTASVSITVASIPSSSSPSSPSDAPVYPTTVSSSRAVMTTSRTGSSPTTGAADNAGTAVGQSAAVTSPSPTGSGNGALGSVRINGALTTLVGSALAFTFLF</sequence>
<proteinExistence type="predicted"/>
<keyword evidence="6" id="KW-1185">Reference proteome</keyword>
<feature type="region of interest" description="Disordered" evidence="2">
    <location>
        <begin position="175"/>
        <end position="238"/>
    </location>
</feature>
<evidence type="ECO:0000256" key="3">
    <source>
        <dbReference type="SAM" id="SignalP"/>
    </source>
</evidence>
<evidence type="ECO:0000256" key="1">
    <source>
        <dbReference type="ARBA" id="ARBA00022729"/>
    </source>
</evidence>
<feature type="compositionally biased region" description="Polar residues" evidence="2">
    <location>
        <begin position="124"/>
        <end position="136"/>
    </location>
</feature>
<keyword evidence="1 3" id="KW-0732">Signal</keyword>
<dbReference type="Proteomes" id="UP001498398">
    <property type="component" value="Unassembled WGS sequence"/>
</dbReference>
<comment type="caution">
    <text evidence="5">The sequence shown here is derived from an EMBL/GenBank/DDBJ whole genome shotgun (WGS) entry which is preliminary data.</text>
</comment>
<accession>A0ABR1IX80</accession>